<evidence type="ECO:0000256" key="2">
    <source>
        <dbReference type="ARBA" id="ARBA00022737"/>
    </source>
</evidence>
<keyword evidence="4" id="KW-1185">Reference proteome</keyword>
<dbReference type="InterPro" id="IPR018357">
    <property type="entry name" value="Hexapep_transf_CS"/>
</dbReference>
<dbReference type="KEGG" id="nml:Namu_4496"/>
<dbReference type="Proteomes" id="UP000002218">
    <property type="component" value="Chromosome"/>
</dbReference>
<evidence type="ECO:0000313" key="4">
    <source>
        <dbReference type="Proteomes" id="UP000002218"/>
    </source>
</evidence>
<dbReference type="STRING" id="479431.Namu_4496"/>
<dbReference type="AlphaFoldDB" id="C8XKX0"/>
<dbReference type="Pfam" id="PF00132">
    <property type="entry name" value="Hexapep"/>
    <property type="match status" value="1"/>
</dbReference>
<dbReference type="PANTHER" id="PTHR43300:SF11">
    <property type="entry name" value="ACETYLTRANSFERASE RV3034C-RELATED"/>
    <property type="match status" value="1"/>
</dbReference>
<dbReference type="GO" id="GO:0016740">
    <property type="term" value="F:transferase activity"/>
    <property type="evidence" value="ECO:0007669"/>
    <property type="project" value="UniProtKB-KW"/>
</dbReference>
<keyword evidence="2" id="KW-0677">Repeat</keyword>
<dbReference type="SUPFAM" id="SSF51161">
    <property type="entry name" value="Trimeric LpxA-like enzymes"/>
    <property type="match status" value="1"/>
</dbReference>
<organism evidence="3 4">
    <name type="scientific">Nakamurella multipartita (strain ATCC 700099 / DSM 44233 / CIP 104796 / JCM 9543 / NBRC 105858 / Y-104)</name>
    <name type="common">Microsphaera multipartita</name>
    <dbReference type="NCBI Taxonomy" id="479431"/>
    <lineage>
        <taxon>Bacteria</taxon>
        <taxon>Bacillati</taxon>
        <taxon>Actinomycetota</taxon>
        <taxon>Actinomycetes</taxon>
        <taxon>Nakamurellales</taxon>
        <taxon>Nakamurellaceae</taxon>
        <taxon>Nakamurella</taxon>
    </lineage>
</organism>
<dbReference type="HOGENOM" id="CLU_051638_5_1_11"/>
<dbReference type="PANTHER" id="PTHR43300">
    <property type="entry name" value="ACETYLTRANSFERASE"/>
    <property type="match status" value="1"/>
</dbReference>
<dbReference type="InterPro" id="IPR011004">
    <property type="entry name" value="Trimer_LpxA-like_sf"/>
</dbReference>
<protein>
    <submittedName>
        <fullName evidence="3">Acetyltransferase (Isoleucine patch superfamily)-like protein</fullName>
    </submittedName>
</protein>
<reference evidence="3 4" key="2">
    <citation type="journal article" date="2010" name="Stand. Genomic Sci.">
        <title>Complete genome sequence of Nakamurella multipartita type strain (Y-104).</title>
        <authorList>
            <person name="Tice H."/>
            <person name="Mayilraj S."/>
            <person name="Sims D."/>
            <person name="Lapidus A."/>
            <person name="Nolan M."/>
            <person name="Lucas S."/>
            <person name="Glavina Del Rio T."/>
            <person name="Copeland A."/>
            <person name="Cheng J.F."/>
            <person name="Meincke L."/>
            <person name="Bruce D."/>
            <person name="Goodwin L."/>
            <person name="Pitluck S."/>
            <person name="Ivanova N."/>
            <person name="Mavromatis K."/>
            <person name="Ovchinnikova G."/>
            <person name="Pati A."/>
            <person name="Chen A."/>
            <person name="Palaniappan K."/>
            <person name="Land M."/>
            <person name="Hauser L."/>
            <person name="Chang Y.J."/>
            <person name="Jeffries C.D."/>
            <person name="Detter J.C."/>
            <person name="Brettin T."/>
            <person name="Rohde M."/>
            <person name="Goker M."/>
            <person name="Bristow J."/>
            <person name="Eisen J.A."/>
            <person name="Markowitz V."/>
            <person name="Hugenholtz P."/>
            <person name="Kyrpides N.C."/>
            <person name="Klenk H.P."/>
            <person name="Chen F."/>
        </authorList>
    </citation>
    <scope>NUCLEOTIDE SEQUENCE [LARGE SCALE GENOMIC DNA]</scope>
    <source>
        <strain evidence="4">ATCC 700099 / DSM 44233 / CIP 104796 / JCM 9543 / NBRC 105858 / Y-104</strain>
    </source>
</reference>
<evidence type="ECO:0000313" key="3">
    <source>
        <dbReference type="EMBL" id="ACV80777.1"/>
    </source>
</evidence>
<dbReference type="CDD" id="cd03349">
    <property type="entry name" value="LbH_XAT"/>
    <property type="match status" value="1"/>
</dbReference>
<dbReference type="PROSITE" id="PS00101">
    <property type="entry name" value="HEXAPEP_TRANSFERASES"/>
    <property type="match status" value="1"/>
</dbReference>
<accession>C8XKX0</accession>
<dbReference type="EMBL" id="CP001737">
    <property type="protein sequence ID" value="ACV80777.1"/>
    <property type="molecule type" value="Genomic_DNA"/>
</dbReference>
<keyword evidence="1 3" id="KW-0808">Transferase</keyword>
<proteinExistence type="predicted"/>
<dbReference type="InterPro" id="IPR050179">
    <property type="entry name" value="Trans_hexapeptide_repeat"/>
</dbReference>
<dbReference type="Gene3D" id="2.160.10.10">
    <property type="entry name" value="Hexapeptide repeat proteins"/>
    <property type="match status" value="1"/>
</dbReference>
<name>C8XKX0_NAKMY</name>
<dbReference type="InterPro" id="IPR001451">
    <property type="entry name" value="Hexapep"/>
</dbReference>
<gene>
    <name evidence="3" type="ordered locus">Namu_4496</name>
</gene>
<reference evidence="4" key="1">
    <citation type="submission" date="2009-09" db="EMBL/GenBank/DDBJ databases">
        <title>The complete genome of Nakamurella multipartita DSM 44233.</title>
        <authorList>
            <consortium name="US DOE Joint Genome Institute (JGI-PGF)"/>
            <person name="Lucas S."/>
            <person name="Copeland A."/>
            <person name="Lapidus A."/>
            <person name="Glavina del Rio T."/>
            <person name="Dalin E."/>
            <person name="Tice H."/>
            <person name="Bruce D."/>
            <person name="Goodwin L."/>
            <person name="Pitluck S."/>
            <person name="Kyrpides N."/>
            <person name="Mavromatis K."/>
            <person name="Ivanova N."/>
            <person name="Ovchinnikova G."/>
            <person name="Sims D."/>
            <person name="Meincke L."/>
            <person name="Brettin T."/>
            <person name="Detter J.C."/>
            <person name="Han C."/>
            <person name="Larimer F."/>
            <person name="Land M."/>
            <person name="Hauser L."/>
            <person name="Markowitz V."/>
            <person name="Cheng J.-F."/>
            <person name="Hugenholtz P."/>
            <person name="Woyke T."/>
            <person name="Wu D."/>
            <person name="Klenk H.-P."/>
            <person name="Eisen J.A."/>
        </authorList>
    </citation>
    <scope>NUCLEOTIDE SEQUENCE [LARGE SCALE GENOMIC DNA]</scope>
    <source>
        <strain evidence="4">ATCC 700099 / DSM 44233 / CIP 104796 / JCM 9543 / NBRC 105858 / Y-104</strain>
    </source>
</reference>
<sequence>MVTRARRLLQRGSASALPAATRLDQRKDLEQFEIGRYTWGHLTVSNRTPGATLQIGQFCSLAYGVHILLGGEHRTDFVSTYRFPAYPEFQDSSGNLASRTSATRGSVTIGNDVWVGNEALILSGVTIGDGAVIGAGSVVRHDIPPYGIVAGNPSRVAGFRFPADQIAALQRISWWNWPIGRISATLDLMMSDDIQRFIEAFDPHNGSAGAGE</sequence>
<evidence type="ECO:0000256" key="1">
    <source>
        <dbReference type="ARBA" id="ARBA00022679"/>
    </source>
</evidence>
<dbReference type="InParanoid" id="C8XKX0"/>
<dbReference type="eggNOG" id="COG0110">
    <property type="taxonomic scope" value="Bacteria"/>
</dbReference>